<evidence type="ECO:0000256" key="1">
    <source>
        <dbReference type="SAM" id="MobiDB-lite"/>
    </source>
</evidence>
<gene>
    <name evidence="2" type="ORF">EVAR_78348_1</name>
</gene>
<comment type="caution">
    <text evidence="2">The sequence shown here is derived from an EMBL/GenBank/DDBJ whole genome shotgun (WGS) entry which is preliminary data.</text>
</comment>
<keyword evidence="3" id="KW-1185">Reference proteome</keyword>
<protein>
    <submittedName>
        <fullName evidence="2">Uncharacterized protein</fullName>
    </submittedName>
</protein>
<dbReference type="Proteomes" id="UP000299102">
    <property type="component" value="Unassembled WGS sequence"/>
</dbReference>
<name>A0A4C1T3I7_EUMVA</name>
<reference evidence="2 3" key="1">
    <citation type="journal article" date="2019" name="Commun. Biol.">
        <title>The bagworm genome reveals a unique fibroin gene that provides high tensile strength.</title>
        <authorList>
            <person name="Kono N."/>
            <person name="Nakamura H."/>
            <person name="Ohtoshi R."/>
            <person name="Tomita M."/>
            <person name="Numata K."/>
            <person name="Arakawa K."/>
        </authorList>
    </citation>
    <scope>NUCLEOTIDE SEQUENCE [LARGE SCALE GENOMIC DNA]</scope>
</reference>
<accession>A0A4C1T3I7</accession>
<sequence>MSLSIEEGLGKGRRPPPPRPGRSARHVSGRQKRGAPVADGPVPSFAQEKKTCLARSCGVRGNAFFLENWSGPRGQGDRDDPHRLRAPPIKCRCTPSIILIAGFLSYLRISFEAPSRCDCAGGAGGAAGAGRGRGSAYGSTISGDLNQIPVNTSGQQTTSESGNSRYGVARAALRRSAGRASLCRSLRRGAAADARFERPLDFDWPQPPNFTRTSHGGRVCFRTRLKCSQRATLWSTWLQPVNGPLRTVQYHALTECRPEVTMITVSIVSFVRSEGVPVPHSLSNTPQSPYISTSRLYEPLIFCIKIHPAVLESIGNIHTHINF</sequence>
<proteinExistence type="predicted"/>
<dbReference type="AlphaFoldDB" id="A0A4C1T3I7"/>
<dbReference type="EMBL" id="BGZK01000033">
    <property type="protein sequence ID" value="GBP08992.1"/>
    <property type="molecule type" value="Genomic_DNA"/>
</dbReference>
<organism evidence="2 3">
    <name type="scientific">Eumeta variegata</name>
    <name type="common">Bagworm moth</name>
    <name type="synonym">Eumeta japonica</name>
    <dbReference type="NCBI Taxonomy" id="151549"/>
    <lineage>
        <taxon>Eukaryota</taxon>
        <taxon>Metazoa</taxon>
        <taxon>Ecdysozoa</taxon>
        <taxon>Arthropoda</taxon>
        <taxon>Hexapoda</taxon>
        <taxon>Insecta</taxon>
        <taxon>Pterygota</taxon>
        <taxon>Neoptera</taxon>
        <taxon>Endopterygota</taxon>
        <taxon>Lepidoptera</taxon>
        <taxon>Glossata</taxon>
        <taxon>Ditrysia</taxon>
        <taxon>Tineoidea</taxon>
        <taxon>Psychidae</taxon>
        <taxon>Oiketicinae</taxon>
        <taxon>Eumeta</taxon>
    </lineage>
</organism>
<evidence type="ECO:0000313" key="2">
    <source>
        <dbReference type="EMBL" id="GBP08992.1"/>
    </source>
</evidence>
<evidence type="ECO:0000313" key="3">
    <source>
        <dbReference type="Proteomes" id="UP000299102"/>
    </source>
</evidence>
<feature type="compositionally biased region" description="Basic residues" evidence="1">
    <location>
        <begin position="11"/>
        <end position="33"/>
    </location>
</feature>
<feature type="region of interest" description="Disordered" evidence="1">
    <location>
        <begin position="1"/>
        <end position="43"/>
    </location>
</feature>